<proteinExistence type="predicted"/>
<dbReference type="InterPro" id="IPR002491">
    <property type="entry name" value="ABC_transptr_periplasmic_BD"/>
</dbReference>
<dbReference type="PANTHER" id="PTHR30535:SF7">
    <property type="entry name" value="IRON(III) DICITRATE-BINDING PROTEIN"/>
    <property type="match status" value="1"/>
</dbReference>
<dbReference type="SUPFAM" id="SSF53807">
    <property type="entry name" value="Helical backbone' metal receptor"/>
    <property type="match status" value="1"/>
</dbReference>
<evidence type="ECO:0000259" key="2">
    <source>
        <dbReference type="PROSITE" id="PS50983"/>
    </source>
</evidence>
<evidence type="ECO:0000256" key="1">
    <source>
        <dbReference type="SAM" id="MobiDB-lite"/>
    </source>
</evidence>
<accession>A0A6J7J5C5</accession>
<feature type="domain" description="Fe/B12 periplasmic-binding" evidence="2">
    <location>
        <begin position="81"/>
        <end position="359"/>
    </location>
</feature>
<name>A0A6J7J5C5_9ZZZZ</name>
<dbReference type="Gene3D" id="3.40.50.1980">
    <property type="entry name" value="Nitrogenase molybdenum iron protein domain"/>
    <property type="match status" value="2"/>
</dbReference>
<gene>
    <name evidence="3" type="ORF">UFOPK3564_02804</name>
</gene>
<protein>
    <submittedName>
        <fullName evidence="3">Unannotated protein</fullName>
    </submittedName>
</protein>
<dbReference type="Pfam" id="PF01497">
    <property type="entry name" value="Peripla_BP_2"/>
    <property type="match status" value="1"/>
</dbReference>
<dbReference type="AlphaFoldDB" id="A0A6J7J5C5"/>
<organism evidence="3">
    <name type="scientific">freshwater metagenome</name>
    <dbReference type="NCBI Taxonomy" id="449393"/>
    <lineage>
        <taxon>unclassified sequences</taxon>
        <taxon>metagenomes</taxon>
        <taxon>ecological metagenomes</taxon>
    </lineage>
</organism>
<feature type="compositionally biased region" description="Low complexity" evidence="1">
    <location>
        <begin position="43"/>
        <end position="61"/>
    </location>
</feature>
<evidence type="ECO:0000313" key="3">
    <source>
        <dbReference type="EMBL" id="CAB4938568.1"/>
    </source>
</evidence>
<sequence>MTDTTTLRPTAPRSWATRVAGAVLATTAALALGACGGADNDRSGTAAATTAPTGASAASGPDEVELRNCGETVSFPRPARRLFVNDGNMISMALAVGAGANVAAVSSMQRDAPVLRKYYGAAAVDGLRQVATEYPARETVLAQRPDVVVAGWNYGWDETRKLNPAGLARQGIAAYTLTESCRQGAGRARGVVDPWTALRTDLTNIGRVTAHEDGARKAVADIDARLAALRRAPQATRKPTVFLFDSGTKAVYSSGRFGAPQAILDAAGAENALADLDDTWTEVSWERVIAAKPDAFLFVDYPPQTFAQKVAVLKARAGVKDLPAVREGRFLNLPYAMWTSGPLNIEAAEQAREALEGWGLVPRSAVEPRDGSDAAE</sequence>
<reference evidence="3" key="1">
    <citation type="submission" date="2020-05" db="EMBL/GenBank/DDBJ databases">
        <authorList>
            <person name="Chiriac C."/>
            <person name="Salcher M."/>
            <person name="Ghai R."/>
            <person name="Kavagutti S V."/>
        </authorList>
    </citation>
    <scope>NUCLEOTIDE SEQUENCE</scope>
</reference>
<dbReference type="PROSITE" id="PS50983">
    <property type="entry name" value="FE_B12_PBP"/>
    <property type="match status" value="1"/>
</dbReference>
<dbReference type="PANTHER" id="PTHR30535">
    <property type="entry name" value="VITAMIN B12-BINDING PROTEIN"/>
    <property type="match status" value="1"/>
</dbReference>
<feature type="region of interest" description="Disordered" evidence="1">
    <location>
        <begin position="41"/>
        <end position="63"/>
    </location>
</feature>
<dbReference type="EMBL" id="CAFBMK010000222">
    <property type="protein sequence ID" value="CAB4938568.1"/>
    <property type="molecule type" value="Genomic_DNA"/>
</dbReference>
<dbReference type="InterPro" id="IPR050902">
    <property type="entry name" value="ABC_Transporter_SBP"/>
</dbReference>